<comment type="caution">
    <text evidence="1">The sequence shown here is derived from an EMBL/GenBank/DDBJ whole genome shotgun (WGS) entry which is preliminary data.</text>
</comment>
<gene>
    <name evidence="1" type="ORF">MLD38_024982</name>
</gene>
<evidence type="ECO:0000313" key="1">
    <source>
        <dbReference type="EMBL" id="KAI4340114.1"/>
    </source>
</evidence>
<protein>
    <submittedName>
        <fullName evidence="1">Uncharacterized protein</fullName>
    </submittedName>
</protein>
<evidence type="ECO:0000313" key="2">
    <source>
        <dbReference type="Proteomes" id="UP001057402"/>
    </source>
</evidence>
<reference evidence="2" key="1">
    <citation type="journal article" date="2023" name="Front. Plant Sci.">
        <title>Chromosomal-level genome assembly of Melastoma candidum provides insights into trichome evolution.</title>
        <authorList>
            <person name="Zhong Y."/>
            <person name="Wu W."/>
            <person name="Sun C."/>
            <person name="Zou P."/>
            <person name="Liu Y."/>
            <person name="Dai S."/>
            <person name="Zhou R."/>
        </authorList>
    </citation>
    <scope>NUCLEOTIDE SEQUENCE [LARGE SCALE GENOMIC DNA]</scope>
</reference>
<keyword evidence="2" id="KW-1185">Reference proteome</keyword>
<dbReference type="Proteomes" id="UP001057402">
    <property type="component" value="Chromosome 7"/>
</dbReference>
<proteinExistence type="predicted"/>
<organism evidence="1 2">
    <name type="scientific">Melastoma candidum</name>
    <dbReference type="NCBI Taxonomy" id="119954"/>
    <lineage>
        <taxon>Eukaryota</taxon>
        <taxon>Viridiplantae</taxon>
        <taxon>Streptophyta</taxon>
        <taxon>Embryophyta</taxon>
        <taxon>Tracheophyta</taxon>
        <taxon>Spermatophyta</taxon>
        <taxon>Magnoliopsida</taxon>
        <taxon>eudicotyledons</taxon>
        <taxon>Gunneridae</taxon>
        <taxon>Pentapetalae</taxon>
        <taxon>rosids</taxon>
        <taxon>malvids</taxon>
        <taxon>Myrtales</taxon>
        <taxon>Melastomataceae</taxon>
        <taxon>Melastomatoideae</taxon>
        <taxon>Melastomateae</taxon>
        <taxon>Melastoma</taxon>
    </lineage>
</organism>
<accession>A0ACB9NX10</accession>
<name>A0ACB9NX10_9MYRT</name>
<dbReference type="EMBL" id="CM042886">
    <property type="protein sequence ID" value="KAI4340114.1"/>
    <property type="molecule type" value="Genomic_DNA"/>
</dbReference>
<sequence>MKFSEIVKDSDSGELPFYRTKTPDLVPEEEDAIYRRSIGNVLSQSTVLTAPNLLNQVNPSDEATSETPGVLHSEGSARNKPKRIGGRLLVEIALLQSPMPNRASACPRISTPEISQPQRRCHLLWAGLPEGGSSSLCRPPPRGPHHRRLQPRSGKGLWRLSPSMMRNPVETRDEERPSAAAAPTIPNIPIHRLIQIPN</sequence>